<feature type="chain" id="PRO_5018344314" description="Lipopolysaccharide export system protein LptA" evidence="4">
    <location>
        <begin position="24"/>
        <end position="173"/>
    </location>
</feature>
<dbReference type="InterPro" id="IPR014340">
    <property type="entry name" value="LptA"/>
</dbReference>
<dbReference type="GO" id="GO:0030288">
    <property type="term" value="C:outer membrane-bounded periplasmic space"/>
    <property type="evidence" value="ECO:0007669"/>
    <property type="project" value="TreeGrafter"/>
</dbReference>
<comment type="function">
    <text evidence="4">Involved in the assembly of lipopolysaccharide (LPS). Required for the translocation of LPS from the inner membrane to the outer membrane. May form a bridge between the inner membrane and the outer membrane, via interactions with LptC and LptD, thereby facilitating LPS transfer across the periplasm.</text>
</comment>
<dbReference type="GO" id="GO:0009279">
    <property type="term" value="C:cell outer membrane"/>
    <property type="evidence" value="ECO:0007669"/>
    <property type="project" value="TreeGrafter"/>
</dbReference>
<evidence type="ECO:0000259" key="6">
    <source>
        <dbReference type="Pfam" id="PF03968"/>
    </source>
</evidence>
<dbReference type="HAMAP" id="MF_01914">
    <property type="entry name" value="LPS_assembly_LptA"/>
    <property type="match status" value="1"/>
</dbReference>
<dbReference type="GO" id="GO:0043165">
    <property type="term" value="P:Gram-negative-bacterium-type cell outer membrane assembly"/>
    <property type="evidence" value="ECO:0007669"/>
    <property type="project" value="UniProtKB-UniRule"/>
</dbReference>
<proteinExistence type="inferred from homology"/>
<dbReference type="InterPro" id="IPR052037">
    <property type="entry name" value="LPS_export_LptA"/>
</dbReference>
<feature type="domain" description="Organic solvent tolerance-like N-terminal" evidence="6">
    <location>
        <begin position="38"/>
        <end position="143"/>
    </location>
</feature>
<feature type="signal peptide" evidence="4">
    <location>
        <begin position="1"/>
        <end position="23"/>
    </location>
</feature>
<dbReference type="PANTHER" id="PTHR36504">
    <property type="entry name" value="LIPOPOLYSACCHARIDE EXPORT SYSTEM PROTEIN LPTA"/>
    <property type="match status" value="1"/>
</dbReference>
<dbReference type="Proteomes" id="UP000267049">
    <property type="component" value="Unassembled WGS sequence"/>
</dbReference>
<name>A0A3M8SXK4_9GAMM</name>
<reference evidence="7 8" key="1">
    <citation type="submission" date="2018-11" db="EMBL/GenBank/DDBJ databases">
        <title>Lysobacter cryohumiis sp. nov., isolated from soil in the Tianshan Mountains, Xinjiang, China.</title>
        <authorList>
            <person name="Luo Y."/>
            <person name="Sheng H."/>
        </authorList>
    </citation>
    <scope>NUCLEOTIDE SEQUENCE [LARGE SCALE GENOMIC DNA]</scope>
    <source>
        <strain evidence="7 8">ZS60</strain>
    </source>
</reference>
<dbReference type="PROSITE" id="PS51257">
    <property type="entry name" value="PROKAR_LIPOPROTEIN"/>
    <property type="match status" value="1"/>
</dbReference>
<gene>
    <name evidence="4 7" type="primary">lptA</name>
    <name evidence="7" type="ORF">EER27_01020</name>
</gene>
<evidence type="ECO:0000256" key="5">
    <source>
        <dbReference type="SAM" id="MobiDB-lite"/>
    </source>
</evidence>
<dbReference type="NCBIfam" id="TIGR03002">
    <property type="entry name" value="outer_YhbN_LptA"/>
    <property type="match status" value="1"/>
</dbReference>
<dbReference type="GO" id="GO:0017089">
    <property type="term" value="F:glycolipid transfer activity"/>
    <property type="evidence" value="ECO:0007669"/>
    <property type="project" value="TreeGrafter"/>
</dbReference>
<evidence type="ECO:0000313" key="8">
    <source>
        <dbReference type="Proteomes" id="UP000267049"/>
    </source>
</evidence>
<dbReference type="EMBL" id="RIBS01000001">
    <property type="protein sequence ID" value="RNF86047.1"/>
    <property type="molecule type" value="Genomic_DNA"/>
</dbReference>
<dbReference type="GO" id="GO:0015920">
    <property type="term" value="P:lipopolysaccharide transport"/>
    <property type="evidence" value="ECO:0007669"/>
    <property type="project" value="UniProtKB-UniRule"/>
</dbReference>
<dbReference type="AlphaFoldDB" id="A0A3M8SXK4"/>
<dbReference type="OrthoDB" id="9795964at2"/>
<keyword evidence="8" id="KW-1185">Reference proteome</keyword>
<evidence type="ECO:0000256" key="3">
    <source>
        <dbReference type="ARBA" id="ARBA00022764"/>
    </source>
</evidence>
<dbReference type="RefSeq" id="WP_123086169.1">
    <property type="nucleotide sequence ID" value="NZ_RIBS01000001.1"/>
</dbReference>
<organism evidence="7 8">
    <name type="scientific">Montanilutibacter psychrotolerans</name>
    <dbReference type="NCBI Taxonomy" id="1327343"/>
    <lineage>
        <taxon>Bacteria</taxon>
        <taxon>Pseudomonadati</taxon>
        <taxon>Pseudomonadota</taxon>
        <taxon>Gammaproteobacteria</taxon>
        <taxon>Lysobacterales</taxon>
        <taxon>Lysobacteraceae</taxon>
        <taxon>Montanilutibacter</taxon>
    </lineage>
</organism>
<comment type="subunit">
    <text evidence="4">Component of the lipopolysaccharide transport and assembly complex.</text>
</comment>
<evidence type="ECO:0000256" key="1">
    <source>
        <dbReference type="ARBA" id="ARBA00022448"/>
    </source>
</evidence>
<comment type="subcellular location">
    <subcellularLocation>
        <location evidence="4">Periplasm</location>
    </subcellularLocation>
</comment>
<evidence type="ECO:0000256" key="4">
    <source>
        <dbReference type="HAMAP-Rule" id="MF_01914"/>
    </source>
</evidence>
<dbReference type="Pfam" id="PF03968">
    <property type="entry name" value="LptD_N"/>
    <property type="match status" value="1"/>
</dbReference>
<accession>A0A3M8SXK4</accession>
<keyword evidence="1 4" id="KW-0813">Transport</keyword>
<feature type="region of interest" description="Disordered" evidence="5">
    <location>
        <begin position="25"/>
        <end position="48"/>
    </location>
</feature>
<evidence type="ECO:0000313" key="7">
    <source>
        <dbReference type="EMBL" id="RNF86047.1"/>
    </source>
</evidence>
<keyword evidence="2 4" id="KW-0732">Signal</keyword>
<dbReference type="Gene3D" id="2.60.450.10">
    <property type="entry name" value="Lipopolysaccharide (LPS) transport protein A like domain"/>
    <property type="match status" value="1"/>
</dbReference>
<comment type="caution">
    <text evidence="7">The sequence shown here is derived from an EMBL/GenBank/DDBJ whole genome shotgun (WGS) entry which is preliminary data.</text>
</comment>
<dbReference type="PANTHER" id="PTHR36504:SF1">
    <property type="entry name" value="LIPOPOLYSACCHARIDE EXPORT SYSTEM PROTEIN LPTA"/>
    <property type="match status" value="1"/>
</dbReference>
<evidence type="ECO:0000256" key="2">
    <source>
        <dbReference type="ARBA" id="ARBA00022729"/>
    </source>
</evidence>
<dbReference type="GO" id="GO:0001530">
    <property type="term" value="F:lipopolysaccharide binding"/>
    <property type="evidence" value="ECO:0007669"/>
    <property type="project" value="InterPro"/>
</dbReference>
<sequence length="173" mass="18083" precursor="true">MSRHAANWLLAAALIACSQGALARSSDRNQPMDIDAGATSGTLDDRQPTVLSGGVTIKQGTLHIEAGQATVSTRGGDPVRAVLTGGPVRLRQQMDDGTQMNAVANKVDYDLTTEIVVFTDTVRIQQPRGSLSGERVVYNMRTGQVNSGGEGNGRVKMRIVPRNAGTTPAPGGG</sequence>
<comment type="similarity">
    <text evidence="4">Belongs to the LptA family.</text>
</comment>
<protein>
    <recommendedName>
        <fullName evidence="4">Lipopolysaccharide export system protein LptA</fullName>
    </recommendedName>
</protein>
<dbReference type="InterPro" id="IPR005653">
    <property type="entry name" value="OstA-like_N"/>
</dbReference>
<keyword evidence="3 4" id="KW-0574">Periplasm</keyword>